<dbReference type="EMBL" id="CM008973">
    <property type="protein sequence ID" value="PNW75699.1"/>
    <property type="molecule type" value="Genomic_DNA"/>
</dbReference>
<gene>
    <name evidence="1" type="ORF">CHLRE_12g537371v5</name>
</gene>
<keyword evidence="2" id="KW-1185">Reference proteome</keyword>
<dbReference type="InParanoid" id="A0A2K3D595"/>
<protein>
    <submittedName>
        <fullName evidence="1">Uncharacterized protein</fullName>
    </submittedName>
</protein>
<evidence type="ECO:0000313" key="2">
    <source>
        <dbReference type="Proteomes" id="UP000006906"/>
    </source>
</evidence>
<dbReference type="RefSeq" id="XP_042918772.1">
    <property type="nucleotide sequence ID" value="XM_043068677.1"/>
</dbReference>
<proteinExistence type="predicted"/>
<dbReference type="Proteomes" id="UP000006906">
    <property type="component" value="Chromosome 12"/>
</dbReference>
<reference evidence="1 2" key="1">
    <citation type="journal article" date="2007" name="Science">
        <title>The Chlamydomonas genome reveals the evolution of key animal and plant functions.</title>
        <authorList>
            <person name="Merchant S.S."/>
            <person name="Prochnik S.E."/>
            <person name="Vallon O."/>
            <person name="Harris E.H."/>
            <person name="Karpowicz S.J."/>
            <person name="Witman G.B."/>
            <person name="Terry A."/>
            <person name="Salamov A."/>
            <person name="Fritz-Laylin L.K."/>
            <person name="Marechal-Drouard L."/>
            <person name="Marshall W.F."/>
            <person name="Qu L.H."/>
            <person name="Nelson D.R."/>
            <person name="Sanderfoot A.A."/>
            <person name="Spalding M.H."/>
            <person name="Kapitonov V.V."/>
            <person name="Ren Q."/>
            <person name="Ferris P."/>
            <person name="Lindquist E."/>
            <person name="Shapiro H."/>
            <person name="Lucas S.M."/>
            <person name="Grimwood J."/>
            <person name="Schmutz J."/>
            <person name="Cardol P."/>
            <person name="Cerutti H."/>
            <person name="Chanfreau G."/>
            <person name="Chen C.L."/>
            <person name="Cognat V."/>
            <person name="Croft M.T."/>
            <person name="Dent R."/>
            <person name="Dutcher S."/>
            <person name="Fernandez E."/>
            <person name="Fukuzawa H."/>
            <person name="Gonzalez-Ballester D."/>
            <person name="Gonzalez-Halphen D."/>
            <person name="Hallmann A."/>
            <person name="Hanikenne M."/>
            <person name="Hippler M."/>
            <person name="Inwood W."/>
            <person name="Jabbari K."/>
            <person name="Kalanon M."/>
            <person name="Kuras R."/>
            <person name="Lefebvre P.A."/>
            <person name="Lemaire S.D."/>
            <person name="Lobanov A.V."/>
            <person name="Lohr M."/>
            <person name="Manuell A."/>
            <person name="Meier I."/>
            <person name="Mets L."/>
            <person name="Mittag M."/>
            <person name="Mittelmeier T."/>
            <person name="Moroney J.V."/>
            <person name="Moseley J."/>
            <person name="Napoli C."/>
            <person name="Nedelcu A.M."/>
            <person name="Niyogi K."/>
            <person name="Novoselov S.V."/>
            <person name="Paulsen I.T."/>
            <person name="Pazour G."/>
            <person name="Purton S."/>
            <person name="Ral J.P."/>
            <person name="Riano-Pachon D.M."/>
            <person name="Riekhof W."/>
            <person name="Rymarquis L."/>
            <person name="Schroda M."/>
            <person name="Stern D."/>
            <person name="Umen J."/>
            <person name="Willows R."/>
            <person name="Wilson N."/>
            <person name="Zimmer S.L."/>
            <person name="Allmer J."/>
            <person name="Balk J."/>
            <person name="Bisova K."/>
            <person name="Chen C.J."/>
            <person name="Elias M."/>
            <person name="Gendler K."/>
            <person name="Hauser C."/>
            <person name="Lamb M.R."/>
            <person name="Ledford H."/>
            <person name="Long J.C."/>
            <person name="Minagawa J."/>
            <person name="Page M.D."/>
            <person name="Pan J."/>
            <person name="Pootakham W."/>
            <person name="Roje S."/>
            <person name="Rose A."/>
            <person name="Stahlberg E."/>
            <person name="Terauchi A.M."/>
            <person name="Yang P."/>
            <person name="Ball S."/>
            <person name="Bowler C."/>
            <person name="Dieckmann C.L."/>
            <person name="Gladyshev V.N."/>
            <person name="Green P."/>
            <person name="Jorgensen R."/>
            <person name="Mayfield S."/>
            <person name="Mueller-Roeber B."/>
            <person name="Rajamani S."/>
            <person name="Sayre R.T."/>
            <person name="Brokstein P."/>
            <person name="Dubchak I."/>
            <person name="Goodstein D."/>
            <person name="Hornick L."/>
            <person name="Huang Y.W."/>
            <person name="Jhaveri J."/>
            <person name="Luo Y."/>
            <person name="Martinez D."/>
            <person name="Ngau W.C."/>
            <person name="Otillar B."/>
            <person name="Poliakov A."/>
            <person name="Porter A."/>
            <person name="Szajkowski L."/>
            <person name="Werner G."/>
            <person name="Zhou K."/>
            <person name="Grigoriev I.V."/>
            <person name="Rokhsar D.S."/>
            <person name="Grossman A.R."/>
        </authorList>
    </citation>
    <scope>NUCLEOTIDE SEQUENCE [LARGE SCALE GENOMIC DNA]</scope>
    <source>
        <strain evidence="2">CC-503</strain>
    </source>
</reference>
<name>A0A2K3D595_CHLRE</name>
<dbReference type="AlphaFoldDB" id="A0A2K3D595"/>
<accession>A0A2K3D595</accession>
<organism evidence="1 2">
    <name type="scientific">Chlamydomonas reinhardtii</name>
    <name type="common">Chlamydomonas smithii</name>
    <dbReference type="NCBI Taxonomy" id="3055"/>
    <lineage>
        <taxon>Eukaryota</taxon>
        <taxon>Viridiplantae</taxon>
        <taxon>Chlorophyta</taxon>
        <taxon>core chlorophytes</taxon>
        <taxon>Chlorophyceae</taxon>
        <taxon>CS clade</taxon>
        <taxon>Chlamydomonadales</taxon>
        <taxon>Chlamydomonadaceae</taxon>
        <taxon>Chlamydomonas</taxon>
    </lineage>
</organism>
<dbReference type="GeneID" id="66055689"/>
<dbReference type="KEGG" id="cre:CHLRE_12g537371v5"/>
<dbReference type="Gramene" id="PNW75699">
    <property type="protein sequence ID" value="PNW75699"/>
    <property type="gene ID" value="CHLRE_12g537371v5"/>
</dbReference>
<evidence type="ECO:0000313" key="1">
    <source>
        <dbReference type="EMBL" id="PNW75699.1"/>
    </source>
</evidence>
<sequence>MQRDFQGHRVSWRVCHVWRAVSIAQASAYPLRRMDARITHAVAAPHACDPQRSLCLSAAGGTYNGRIGFY</sequence>